<dbReference type="Gene3D" id="3.20.20.370">
    <property type="entry name" value="Glycoside hydrolase/deacetylase"/>
    <property type="match status" value="1"/>
</dbReference>
<dbReference type="GO" id="GO:0005975">
    <property type="term" value="P:carbohydrate metabolic process"/>
    <property type="evidence" value="ECO:0007669"/>
    <property type="project" value="InterPro"/>
</dbReference>
<name>A0A4U8TSE5_9HELI</name>
<dbReference type="SUPFAM" id="SSF88713">
    <property type="entry name" value="Glycoside hydrolase/deacetylase"/>
    <property type="match status" value="1"/>
</dbReference>
<dbReference type="EMBL" id="JRMQ02000002">
    <property type="protein sequence ID" value="TLE02949.1"/>
    <property type="molecule type" value="Genomic_DNA"/>
</dbReference>
<dbReference type="OrthoDB" id="9784811at2"/>
<accession>A0A4U8TSE5</accession>
<dbReference type="AlphaFoldDB" id="A0A4U8TSE5"/>
<dbReference type="CDD" id="cd10936">
    <property type="entry name" value="CE4_DAC2"/>
    <property type="match status" value="1"/>
</dbReference>
<dbReference type="PANTHER" id="PTHR30105">
    <property type="entry name" value="UNCHARACTERIZED YIBQ-RELATED"/>
    <property type="match status" value="1"/>
</dbReference>
<gene>
    <name evidence="1" type="ORF">LS65_002430</name>
</gene>
<evidence type="ECO:0000313" key="1">
    <source>
        <dbReference type="EMBL" id="TLE02949.1"/>
    </source>
</evidence>
<comment type="caution">
    <text evidence="1">The sequence shown here is derived from an EMBL/GenBank/DDBJ whole genome shotgun (WGS) entry which is preliminary data.</text>
</comment>
<dbReference type="Proteomes" id="UP000029707">
    <property type="component" value="Unassembled WGS sequence"/>
</dbReference>
<dbReference type="PANTHER" id="PTHR30105:SF2">
    <property type="entry name" value="DIVERGENT POLYSACCHARIDE DEACETYLASE SUPERFAMILY"/>
    <property type="match status" value="1"/>
</dbReference>
<evidence type="ECO:0000313" key="2">
    <source>
        <dbReference type="Proteomes" id="UP000029707"/>
    </source>
</evidence>
<organism evidence="1 2">
    <name type="scientific">Helicobacter japonicus</name>
    <dbReference type="NCBI Taxonomy" id="425400"/>
    <lineage>
        <taxon>Bacteria</taxon>
        <taxon>Pseudomonadati</taxon>
        <taxon>Campylobacterota</taxon>
        <taxon>Epsilonproteobacteria</taxon>
        <taxon>Campylobacterales</taxon>
        <taxon>Helicobacteraceae</taxon>
        <taxon>Helicobacter</taxon>
    </lineage>
</organism>
<sequence length="303" mass="34353">MNQHPLIYGFGKVFSHLHNDNFIDLGVSPTNNKDTYQNPYATEQDSVSSSKRTYTSKTDISKAYTGEKPKVLLIMDDLSSLSQVKKIEKLKLNITPSIFPKTKHNPHTPDIAAYLNKKDKTFMVHLPLEAKQFMQNELTPIKVGTHKEAIKTQLAEIKADFPHLVYINNHTGSKFTQSYDDMRNLLSVLDELDLKFVDSITTSSPVSERIAAEQGKLIMARDVFLDNETNVAYIKAQIQSLMKKAQKKGYAIAICHPNTSTFKALSQMRDNLIDSVELVSPQELESYLIRSKTTHYVRAPFNQ</sequence>
<proteinExistence type="predicted"/>
<dbReference type="InterPro" id="IPR006837">
    <property type="entry name" value="Divergent_DAC"/>
</dbReference>
<keyword evidence="2" id="KW-1185">Reference proteome</keyword>
<dbReference type="Pfam" id="PF04748">
    <property type="entry name" value="Polysacc_deac_2"/>
    <property type="match status" value="1"/>
</dbReference>
<protein>
    <submittedName>
        <fullName evidence="1">Divergent polysaccharide deacetylase family protein</fullName>
    </submittedName>
</protein>
<dbReference type="InterPro" id="IPR011330">
    <property type="entry name" value="Glyco_hydro/deAcase_b/a-brl"/>
</dbReference>
<reference evidence="1 2" key="1">
    <citation type="journal article" date="2014" name="Genome Announc.">
        <title>Draft genome sequences of eight enterohepatic helicobacter species isolated from both laboratory and wild rodents.</title>
        <authorList>
            <person name="Sheh A."/>
            <person name="Shen Z."/>
            <person name="Fox J.G."/>
        </authorList>
    </citation>
    <scope>NUCLEOTIDE SEQUENCE [LARGE SCALE GENOMIC DNA]</scope>
    <source>
        <strain evidence="1 2">MIT 01-6451</strain>
    </source>
</reference>
<dbReference type="STRING" id="425400.LS65_09305"/>